<evidence type="ECO:0000313" key="1">
    <source>
        <dbReference type="EMBL" id="SEG03438.1"/>
    </source>
</evidence>
<organism evidence="1 2">
    <name type="scientific">Sphingobacterium lactis</name>
    <dbReference type="NCBI Taxonomy" id="797291"/>
    <lineage>
        <taxon>Bacteria</taxon>
        <taxon>Pseudomonadati</taxon>
        <taxon>Bacteroidota</taxon>
        <taxon>Sphingobacteriia</taxon>
        <taxon>Sphingobacteriales</taxon>
        <taxon>Sphingobacteriaceae</taxon>
        <taxon>Sphingobacterium</taxon>
    </lineage>
</organism>
<dbReference type="GO" id="GO:0004601">
    <property type="term" value="F:peroxidase activity"/>
    <property type="evidence" value="ECO:0007669"/>
    <property type="project" value="InterPro"/>
</dbReference>
<proteinExistence type="predicted"/>
<dbReference type="PANTHER" id="PTHR42830">
    <property type="entry name" value="OSMOTICALLY INDUCIBLE FAMILY PROTEIN"/>
    <property type="match status" value="1"/>
</dbReference>
<dbReference type="GO" id="GO:0006979">
    <property type="term" value="P:response to oxidative stress"/>
    <property type="evidence" value="ECO:0007669"/>
    <property type="project" value="InterPro"/>
</dbReference>
<dbReference type="InterPro" id="IPR036102">
    <property type="entry name" value="OsmC/Ohrsf"/>
</dbReference>
<dbReference type="PANTHER" id="PTHR42830:SF1">
    <property type="entry name" value="OSMOTICALLY INDUCIBLE FAMILY PROTEIN"/>
    <property type="match status" value="1"/>
</dbReference>
<reference evidence="2" key="1">
    <citation type="submission" date="2016-10" db="EMBL/GenBank/DDBJ databases">
        <authorList>
            <person name="Varghese N."/>
            <person name="Submissions S."/>
        </authorList>
    </citation>
    <scope>NUCLEOTIDE SEQUENCE [LARGE SCALE GENOMIC DNA]</scope>
    <source>
        <strain evidence="2">DSM 22361</strain>
    </source>
</reference>
<dbReference type="Pfam" id="PF02566">
    <property type="entry name" value="OsmC"/>
    <property type="match status" value="1"/>
</dbReference>
<dbReference type="EMBL" id="FNUT01000004">
    <property type="protein sequence ID" value="SEG03438.1"/>
    <property type="molecule type" value="Genomic_DNA"/>
</dbReference>
<dbReference type="Proteomes" id="UP000236731">
    <property type="component" value="Unassembled WGS sequence"/>
</dbReference>
<dbReference type="AlphaFoldDB" id="A0A1H5WVH9"/>
<accession>A0A1H5WVH9</accession>
<keyword evidence="2" id="KW-1185">Reference proteome</keyword>
<protein>
    <submittedName>
        <fullName evidence="1">Osmotically inducible protein OsmC</fullName>
    </submittedName>
</protein>
<dbReference type="InterPro" id="IPR019904">
    <property type="entry name" value="Peroxiredoxin_OsmC"/>
</dbReference>
<sequence length="164" mass="17466">MHLSEKIFTGFHGNLQDHTNNITMKRTAQAVWNGDIKNGKGAISTQSGVLENTQYSFNTRFAEGIGTNPEELLGAAHAGCFTMAMSLALTQLGFTPGALQTTATVFFDMGKGLIEAIELALHAEPINGLSEKEFVEIAKGAKANCLISKALGGLDISLTTNYSK</sequence>
<dbReference type="SUPFAM" id="SSF82784">
    <property type="entry name" value="OsmC-like"/>
    <property type="match status" value="1"/>
</dbReference>
<dbReference type="InterPro" id="IPR003718">
    <property type="entry name" value="OsmC/Ohr_fam"/>
</dbReference>
<dbReference type="NCBIfam" id="TIGR03562">
    <property type="entry name" value="osmo_induc_OsmC"/>
    <property type="match status" value="1"/>
</dbReference>
<gene>
    <name evidence="1" type="ORF">SAMN05421877_104181</name>
</gene>
<name>A0A1H5WVH9_9SPHI</name>
<evidence type="ECO:0000313" key="2">
    <source>
        <dbReference type="Proteomes" id="UP000236731"/>
    </source>
</evidence>
<dbReference type="InterPro" id="IPR015946">
    <property type="entry name" value="KH_dom-like_a/b"/>
</dbReference>
<dbReference type="InterPro" id="IPR052707">
    <property type="entry name" value="OsmC_Ohr_Peroxiredoxin"/>
</dbReference>
<dbReference type="Gene3D" id="3.30.300.20">
    <property type="match status" value="1"/>
</dbReference>